<dbReference type="Pfam" id="PF17766">
    <property type="entry name" value="fn3_6"/>
    <property type="match status" value="1"/>
</dbReference>
<proteinExistence type="inferred from homology"/>
<dbReference type="AlphaFoldDB" id="A0A6A3B482"/>
<feature type="domain" description="Subtilisin-like protease fibronectin type-III" evidence="9">
    <location>
        <begin position="436"/>
        <end position="478"/>
    </location>
</feature>
<keyword evidence="2" id="KW-0645">Protease</keyword>
<organism evidence="10 11">
    <name type="scientific">Hibiscus syriacus</name>
    <name type="common">Rose of Sharon</name>
    <dbReference type="NCBI Taxonomy" id="106335"/>
    <lineage>
        <taxon>Eukaryota</taxon>
        <taxon>Viridiplantae</taxon>
        <taxon>Streptophyta</taxon>
        <taxon>Embryophyta</taxon>
        <taxon>Tracheophyta</taxon>
        <taxon>Spermatophyta</taxon>
        <taxon>Magnoliopsida</taxon>
        <taxon>eudicotyledons</taxon>
        <taxon>Gunneridae</taxon>
        <taxon>Pentapetalae</taxon>
        <taxon>rosids</taxon>
        <taxon>malvids</taxon>
        <taxon>Malvales</taxon>
        <taxon>Malvaceae</taxon>
        <taxon>Malvoideae</taxon>
        <taxon>Hibiscus</taxon>
    </lineage>
</organism>
<dbReference type="InterPro" id="IPR041469">
    <property type="entry name" value="Subtilisin-like_FN3"/>
</dbReference>
<dbReference type="Pfam" id="PF05922">
    <property type="entry name" value="Inhibitor_I9"/>
    <property type="match status" value="1"/>
</dbReference>
<name>A0A6A3B482_HIBSY</name>
<evidence type="ECO:0000256" key="1">
    <source>
        <dbReference type="ARBA" id="ARBA00011073"/>
    </source>
</evidence>
<keyword evidence="4" id="KW-0378">Hydrolase</keyword>
<dbReference type="Gene3D" id="3.40.50.200">
    <property type="entry name" value="Peptidase S8/S53 domain"/>
    <property type="match status" value="3"/>
</dbReference>
<dbReference type="InterPro" id="IPR010259">
    <property type="entry name" value="S8pro/Inhibitor_I9"/>
</dbReference>
<dbReference type="GO" id="GO:0004252">
    <property type="term" value="F:serine-type endopeptidase activity"/>
    <property type="evidence" value="ECO:0007669"/>
    <property type="project" value="InterPro"/>
</dbReference>
<keyword evidence="3" id="KW-0732">Signal</keyword>
<dbReference type="PROSITE" id="PS51892">
    <property type="entry name" value="SUBTILASE"/>
    <property type="match status" value="1"/>
</dbReference>
<dbReference type="InterPro" id="IPR023828">
    <property type="entry name" value="Peptidase_S8_Ser-AS"/>
</dbReference>
<evidence type="ECO:0000256" key="3">
    <source>
        <dbReference type="ARBA" id="ARBA00022729"/>
    </source>
</evidence>
<dbReference type="Proteomes" id="UP000436088">
    <property type="component" value="Unassembled WGS sequence"/>
</dbReference>
<evidence type="ECO:0000256" key="5">
    <source>
        <dbReference type="ARBA" id="ARBA00022825"/>
    </source>
</evidence>
<sequence length="550" mass="59436">MKLVQADNYIIHMDLSAMPQAFTSRESWHMSTLSSLSANTNATIPTAKLIYSYNHAIHGFSASLTPAQLEALKNAPGYVSSVRDRTVKLDTTHSFKFIGLNSHTGMTDVPVKWKGDCESGTEFNSSLCNKKLIGARSFNKGSYTTDIIAAIDQAITDGVDVISMSFGIDNLQLYEDPIAIATFAAIEKNIFVSTSAGNDGPGLGTLHNGIPWVLTVAAGTLDRSFGASISLGTDDFVNGVALYPGNFSSNPFPVVFMNACDDTSELKKLAGSIIVCQDPGRDDSLRDQFDNVQFAGNVAGVFVTNSTQLDTFIQSPFPLFSWNRKTAMMSGPSFSSPSILKPDIMAPGDLILAAWPPNILVDRLNSETMFSNYNLLSGTSMACPHASGIAALLKGTRPDWSAAAIRSALMTTSDPIDNTGSPIKDAAYFNGTNVAADSSTTREFGRTVTNVEKGSFIYKATLTPIKGFKATVEPDTLGSRKIIVESDSKEAIAVLHRQSEVDGISPMVPHIHELVQRDCRLQFRHFRARVTDLQMGWRAWPGLHGTVHVL</sequence>
<evidence type="ECO:0000259" key="8">
    <source>
        <dbReference type="Pfam" id="PF05922"/>
    </source>
</evidence>
<dbReference type="PROSITE" id="PS00138">
    <property type="entry name" value="SUBTILASE_SER"/>
    <property type="match status" value="1"/>
</dbReference>
<evidence type="ECO:0000256" key="2">
    <source>
        <dbReference type="ARBA" id="ARBA00022670"/>
    </source>
</evidence>
<dbReference type="Gene3D" id="3.30.70.80">
    <property type="entry name" value="Peptidase S8 propeptide/proteinase inhibitor I9"/>
    <property type="match status" value="1"/>
</dbReference>
<comment type="similarity">
    <text evidence="1 6">Belongs to the peptidase S8 family.</text>
</comment>
<dbReference type="FunFam" id="3.30.70.80:FF:000003">
    <property type="entry name" value="Subtilisin-like protease SBT1.9"/>
    <property type="match status" value="1"/>
</dbReference>
<evidence type="ECO:0000256" key="4">
    <source>
        <dbReference type="ARBA" id="ARBA00022801"/>
    </source>
</evidence>
<dbReference type="InterPro" id="IPR000209">
    <property type="entry name" value="Peptidase_S8/S53_dom"/>
</dbReference>
<reference evidence="10" key="1">
    <citation type="submission" date="2019-09" db="EMBL/GenBank/DDBJ databases">
        <title>Draft genome information of white flower Hibiscus syriacus.</title>
        <authorList>
            <person name="Kim Y.-M."/>
        </authorList>
    </citation>
    <scope>NUCLEOTIDE SEQUENCE [LARGE SCALE GENOMIC DNA]</scope>
    <source>
        <strain evidence="10">YM2019G1</strain>
    </source>
</reference>
<evidence type="ECO:0000259" key="9">
    <source>
        <dbReference type="Pfam" id="PF17766"/>
    </source>
</evidence>
<keyword evidence="11" id="KW-1185">Reference proteome</keyword>
<comment type="caution">
    <text evidence="6">Lacks conserved residue(s) required for the propagation of feature annotation.</text>
</comment>
<protein>
    <submittedName>
        <fullName evidence="10">CAA30379.1 protein</fullName>
    </submittedName>
</protein>
<dbReference type="Gene3D" id="3.50.30.30">
    <property type="match status" value="1"/>
</dbReference>
<comment type="caution">
    <text evidence="10">The sequence shown here is derived from an EMBL/GenBank/DDBJ whole genome shotgun (WGS) entry which is preliminary data.</text>
</comment>
<keyword evidence="5" id="KW-0720">Serine protease</keyword>
<evidence type="ECO:0000259" key="7">
    <source>
        <dbReference type="Pfam" id="PF00082"/>
    </source>
</evidence>
<dbReference type="GO" id="GO:0006508">
    <property type="term" value="P:proteolysis"/>
    <property type="evidence" value="ECO:0007669"/>
    <property type="project" value="UniProtKB-KW"/>
</dbReference>
<dbReference type="InterPro" id="IPR045051">
    <property type="entry name" value="SBT"/>
</dbReference>
<accession>A0A6A3B482</accession>
<dbReference type="InterPro" id="IPR037045">
    <property type="entry name" value="S8pro/Inhibitor_I9_sf"/>
</dbReference>
<gene>
    <name evidence="10" type="ORF">F3Y22_tig00110328pilonHSYRG00699</name>
</gene>
<dbReference type="EMBL" id="VEPZ02000934">
    <property type="protein sequence ID" value="KAE8709859.1"/>
    <property type="molecule type" value="Genomic_DNA"/>
</dbReference>
<evidence type="ECO:0000256" key="6">
    <source>
        <dbReference type="PROSITE-ProRule" id="PRU01240"/>
    </source>
</evidence>
<dbReference type="InterPro" id="IPR036852">
    <property type="entry name" value="Peptidase_S8/S53_dom_sf"/>
</dbReference>
<feature type="domain" description="Peptidase S8/S53" evidence="7">
    <location>
        <begin position="129"/>
        <end position="424"/>
    </location>
</feature>
<feature type="domain" description="Inhibitor I9" evidence="8">
    <location>
        <begin position="8"/>
        <end position="90"/>
    </location>
</feature>
<dbReference type="SUPFAM" id="SSF52743">
    <property type="entry name" value="Subtilisin-like"/>
    <property type="match status" value="1"/>
</dbReference>
<evidence type="ECO:0000313" key="10">
    <source>
        <dbReference type="EMBL" id="KAE8709859.1"/>
    </source>
</evidence>
<evidence type="ECO:0000313" key="11">
    <source>
        <dbReference type="Proteomes" id="UP000436088"/>
    </source>
</evidence>
<dbReference type="PANTHER" id="PTHR10795">
    <property type="entry name" value="PROPROTEIN CONVERTASE SUBTILISIN/KEXIN"/>
    <property type="match status" value="1"/>
</dbReference>
<dbReference type="Pfam" id="PF00082">
    <property type="entry name" value="Peptidase_S8"/>
    <property type="match status" value="1"/>
</dbReference>